<feature type="signal peptide" evidence="1">
    <location>
        <begin position="1"/>
        <end position="20"/>
    </location>
</feature>
<evidence type="ECO:0000313" key="3">
    <source>
        <dbReference type="Proteomes" id="UP000886595"/>
    </source>
</evidence>
<evidence type="ECO:0000256" key="1">
    <source>
        <dbReference type="SAM" id="SignalP"/>
    </source>
</evidence>
<dbReference type="OrthoDB" id="1739672at2759"/>
<proteinExistence type="predicted"/>
<comment type="caution">
    <text evidence="2">The sequence shown here is derived from an EMBL/GenBank/DDBJ whole genome shotgun (WGS) entry which is preliminary data.</text>
</comment>
<accession>A0A8X7P3Y3</accession>
<gene>
    <name evidence="2" type="ORF">Bca52824_094064</name>
</gene>
<dbReference type="EMBL" id="JAAMPC010000110">
    <property type="protein sequence ID" value="KAG2244100.1"/>
    <property type="molecule type" value="Genomic_DNA"/>
</dbReference>
<dbReference type="InterPro" id="IPR036815">
    <property type="entry name" value="14-3-3_dom_sf"/>
</dbReference>
<dbReference type="AlphaFoldDB" id="A0A8X7P3Y3"/>
<name>A0A8X7P3Y3_BRACI</name>
<reference evidence="2 3" key="1">
    <citation type="submission" date="2020-02" db="EMBL/GenBank/DDBJ databases">
        <authorList>
            <person name="Ma Q."/>
            <person name="Huang Y."/>
            <person name="Song X."/>
            <person name="Pei D."/>
        </authorList>
    </citation>
    <scope>NUCLEOTIDE SEQUENCE [LARGE SCALE GENOMIC DNA]</scope>
    <source>
        <strain evidence="2">Sxm20200214</strain>
        <tissue evidence="2">Leaf</tissue>
    </source>
</reference>
<sequence>MPHLLFFLFVFVSFDSFAWDEKSDLLGDREDHLIPSASQGESTVFFNKMKGDVTITAILKNSNQDSGDEGKERLCSVFESL</sequence>
<keyword evidence="1" id="KW-0732">Signal</keyword>
<organism evidence="2 3">
    <name type="scientific">Brassica carinata</name>
    <name type="common">Ethiopian mustard</name>
    <name type="synonym">Abyssinian cabbage</name>
    <dbReference type="NCBI Taxonomy" id="52824"/>
    <lineage>
        <taxon>Eukaryota</taxon>
        <taxon>Viridiplantae</taxon>
        <taxon>Streptophyta</taxon>
        <taxon>Embryophyta</taxon>
        <taxon>Tracheophyta</taxon>
        <taxon>Spermatophyta</taxon>
        <taxon>Magnoliopsida</taxon>
        <taxon>eudicotyledons</taxon>
        <taxon>Gunneridae</taxon>
        <taxon>Pentapetalae</taxon>
        <taxon>rosids</taxon>
        <taxon>malvids</taxon>
        <taxon>Brassicales</taxon>
        <taxon>Brassicaceae</taxon>
        <taxon>Brassiceae</taxon>
        <taxon>Brassica</taxon>
    </lineage>
</organism>
<evidence type="ECO:0000313" key="2">
    <source>
        <dbReference type="EMBL" id="KAG2244100.1"/>
    </source>
</evidence>
<keyword evidence="3" id="KW-1185">Reference proteome</keyword>
<feature type="chain" id="PRO_5036503629" evidence="1">
    <location>
        <begin position="21"/>
        <end position="81"/>
    </location>
</feature>
<dbReference type="SUPFAM" id="SSF48445">
    <property type="entry name" value="14-3-3 protein"/>
    <property type="match status" value="1"/>
</dbReference>
<dbReference type="Gene3D" id="1.20.190.20">
    <property type="entry name" value="14-3-3 domain"/>
    <property type="match status" value="1"/>
</dbReference>
<protein>
    <submittedName>
        <fullName evidence="2">Uncharacterized protein</fullName>
    </submittedName>
</protein>
<dbReference type="Proteomes" id="UP000886595">
    <property type="component" value="Unassembled WGS sequence"/>
</dbReference>